<comment type="caution">
    <text evidence="4">The sequence shown here is derived from an EMBL/GenBank/DDBJ whole genome shotgun (WGS) entry which is preliminary data.</text>
</comment>
<feature type="region of interest" description="Disordered" evidence="2">
    <location>
        <begin position="784"/>
        <end position="880"/>
    </location>
</feature>
<organism evidence="4 5">
    <name type="scientific">Anabarilius grahami</name>
    <name type="common">Kanglang fish</name>
    <name type="synonym">Barilius grahami</name>
    <dbReference type="NCBI Taxonomy" id="495550"/>
    <lineage>
        <taxon>Eukaryota</taxon>
        <taxon>Metazoa</taxon>
        <taxon>Chordata</taxon>
        <taxon>Craniata</taxon>
        <taxon>Vertebrata</taxon>
        <taxon>Euteleostomi</taxon>
        <taxon>Actinopterygii</taxon>
        <taxon>Neopterygii</taxon>
        <taxon>Teleostei</taxon>
        <taxon>Ostariophysi</taxon>
        <taxon>Cypriniformes</taxon>
        <taxon>Xenocyprididae</taxon>
        <taxon>Xenocypridinae</taxon>
        <taxon>Xenocypridinae incertae sedis</taxon>
        <taxon>Anabarilius</taxon>
    </lineage>
</organism>
<evidence type="ECO:0000259" key="3">
    <source>
        <dbReference type="PROSITE" id="PS50829"/>
    </source>
</evidence>
<dbReference type="OrthoDB" id="48509at2759"/>
<evidence type="ECO:0000256" key="2">
    <source>
        <dbReference type="SAM" id="MobiDB-lite"/>
    </source>
</evidence>
<feature type="compositionally biased region" description="Basic and acidic residues" evidence="2">
    <location>
        <begin position="346"/>
        <end position="369"/>
    </location>
</feature>
<feature type="compositionally biased region" description="Low complexity" evidence="2">
    <location>
        <begin position="370"/>
        <end position="389"/>
    </location>
</feature>
<feature type="compositionally biased region" description="Basic and acidic residues" evidence="2">
    <location>
        <begin position="402"/>
        <end position="415"/>
    </location>
</feature>
<dbReference type="GO" id="GO:0031982">
    <property type="term" value="C:vesicle"/>
    <property type="evidence" value="ECO:0007669"/>
    <property type="project" value="TreeGrafter"/>
</dbReference>
<dbReference type="PANTHER" id="PTHR14445:SF38">
    <property type="entry name" value="GRB10-INTERACTING GYF PROTEIN 2"/>
    <property type="match status" value="1"/>
</dbReference>
<dbReference type="InterPro" id="IPR003169">
    <property type="entry name" value="GYF"/>
</dbReference>
<feature type="compositionally biased region" description="Acidic residues" evidence="2">
    <location>
        <begin position="287"/>
        <end position="296"/>
    </location>
</feature>
<feature type="compositionally biased region" description="Polar residues" evidence="2">
    <location>
        <begin position="861"/>
        <end position="880"/>
    </location>
</feature>
<feature type="compositionally biased region" description="Basic and acidic residues" evidence="2">
    <location>
        <begin position="191"/>
        <end position="210"/>
    </location>
</feature>
<dbReference type="PROSITE" id="PS50829">
    <property type="entry name" value="GYF"/>
    <property type="match status" value="1"/>
</dbReference>
<dbReference type="SUPFAM" id="SSF55277">
    <property type="entry name" value="GYF domain"/>
    <property type="match status" value="1"/>
</dbReference>
<dbReference type="GO" id="GO:0005829">
    <property type="term" value="C:cytosol"/>
    <property type="evidence" value="ECO:0007669"/>
    <property type="project" value="TreeGrafter"/>
</dbReference>
<dbReference type="GO" id="GO:0048009">
    <property type="term" value="P:insulin-like growth factor receptor signaling pathway"/>
    <property type="evidence" value="ECO:0007669"/>
    <property type="project" value="TreeGrafter"/>
</dbReference>
<dbReference type="GO" id="GO:0016020">
    <property type="term" value="C:membrane"/>
    <property type="evidence" value="ECO:0007669"/>
    <property type="project" value="TreeGrafter"/>
</dbReference>
<name>A0A3N0XSH9_ANAGA</name>
<keyword evidence="5" id="KW-1185">Reference proteome</keyword>
<feature type="region of interest" description="Disordered" evidence="2">
    <location>
        <begin position="109"/>
        <end position="422"/>
    </location>
</feature>
<feature type="domain" description="GYF" evidence="3">
    <location>
        <begin position="545"/>
        <end position="593"/>
    </location>
</feature>
<accession>A0A3N0XSH9</accession>
<evidence type="ECO:0000313" key="5">
    <source>
        <dbReference type="Proteomes" id="UP000281406"/>
    </source>
</evidence>
<gene>
    <name evidence="4" type="ORF">DPX16_2392</name>
</gene>
<reference evidence="4 5" key="1">
    <citation type="submission" date="2018-10" db="EMBL/GenBank/DDBJ databases">
        <title>Genome assembly for a Yunnan-Guizhou Plateau 3E fish, Anabarilius grahami (Regan), and its evolutionary and genetic applications.</title>
        <authorList>
            <person name="Jiang W."/>
        </authorList>
    </citation>
    <scope>NUCLEOTIDE SEQUENCE [LARGE SCALE GENOMIC DNA]</scope>
    <source>
        <strain evidence="4">AG-KIZ</strain>
        <tissue evidence="4">Muscle</tissue>
    </source>
</reference>
<dbReference type="CDD" id="cd00072">
    <property type="entry name" value="GYF"/>
    <property type="match status" value="1"/>
</dbReference>
<dbReference type="Pfam" id="PF02213">
    <property type="entry name" value="GYF"/>
    <property type="match status" value="1"/>
</dbReference>
<feature type="compositionally biased region" description="Basic and acidic residues" evidence="2">
    <location>
        <begin position="310"/>
        <end position="332"/>
    </location>
</feature>
<dbReference type="SMART" id="SM00444">
    <property type="entry name" value="GYF"/>
    <property type="match status" value="1"/>
</dbReference>
<feature type="compositionally biased region" description="Basic and acidic residues" evidence="2">
    <location>
        <begin position="243"/>
        <end position="265"/>
    </location>
</feature>
<dbReference type="AlphaFoldDB" id="A0A3N0XSH9"/>
<comment type="similarity">
    <text evidence="1">Belongs to the GIGYF family.</text>
</comment>
<feature type="region of interest" description="Disordered" evidence="2">
    <location>
        <begin position="708"/>
        <end position="730"/>
    </location>
</feature>
<dbReference type="EMBL" id="RJVU01061998">
    <property type="protein sequence ID" value="ROJ30539.1"/>
    <property type="molecule type" value="Genomic_DNA"/>
</dbReference>
<proteinExistence type="inferred from homology"/>
<sequence>MAETQTLNFGPEWLRALSGGVGSSSVASPPLSPALPKYKLADYRYGREEMLALYVKDNMIPVDLHDKEFLPILQEEPLPPLALVPFTEEEQRNFSMSVNSAAVLRLTGRGGGTVAGAPRGRSSSRGRGRGRGDGGFYQRSFDEVEGGFGRGGREMHRSQSWEERGDRRFEKPGRKDPVRANYEDAGAGNTRKHEFIRSESDNWRTTRDEQNGEDDDGGWRLAGSRRENERWCPPSPDGPRSAGWREHPDQRRRFPFDSRDEERVGYRRPRSGSGSVEEERDSLPEWCLEDAEEETGTFDSSGAFLSLKVRAWEKAPKEPILEEAELDFRPLEENDEYTEKDDSESEQTKDTDTETRCESDRNEGSKSEEPSPVAVPFPAVATPPKAATPAPLPSVNPEQAEESERTLERTTKPELSKAPLHTNLPNSIVEAISIPHVTNTLPDLPLSTTSVLPVQSVPTQTQQVKPLEMPVAVAPILPHSTGIVGPISRPSTLPSDMDEDEGLKHFEQEAEKMVAYLQDGGVDDDRLATKIGPKPTALPVTHEAAFKWFYKDPQREIQGPFNNQEMSEWFQAGYFTMTLQVKRGCDEMFQPLGEMIKLWGRVPFTPGPTLPPILGDPDQERMKRQQEINALNMYQLQQLQYQYLLRQQYALAQQKVLSSAAPPPQQQQLNLLLHQALKIRTSEPQQSLLPPVTRSMSVPDSGSVWEMQNPSTQASCSPNMQPTTPSTWEGSSVWDLPLDSMPQASSIEQMQLEKAKALKLEMERREAEIRAKREEEERKRLEEALRARQEEERKRLEEEELARRKQEEALQRQREQEAAQRRQKEEEERLAQEEALRRLEERRREEEERRQREEFLRKQLPSSSKWGQQSTTANTLSQSQNALSLAEIQKLEEERERQAREEALSTSVWGSVNNVGSNWMMDSSVWGDAQNSNIGFWDEAVKEAGPPQATRKSHNQKNKGNANLSNSSSGKASKKVEEEEKLLKLFQGANKNQDGFMQWCEQTLHTLNTANNLDVPTFASFLKEVDSPYEVHDYVRAYLGDTPQAKDFAKQFLERRAKQNANQQKPQQGQQQKQQDSVFVSQDSVFVSQDSVFVSQDSVWGMSQVSQSVLHHQQQQQQQRFETVTSGKKKKKQKMVRADPSLLGFSVNASSERLNMGEIETVEDF</sequence>
<feature type="region of interest" description="Disordered" evidence="2">
    <location>
        <begin position="1114"/>
        <end position="1133"/>
    </location>
</feature>
<dbReference type="InterPro" id="IPR035445">
    <property type="entry name" value="GYF-like_dom_sf"/>
</dbReference>
<dbReference type="Proteomes" id="UP000281406">
    <property type="component" value="Unassembled WGS sequence"/>
</dbReference>
<dbReference type="InterPro" id="IPR051640">
    <property type="entry name" value="GRB10-interact_GYF"/>
</dbReference>
<feature type="compositionally biased region" description="Basic and acidic residues" evidence="2">
    <location>
        <begin position="784"/>
        <end position="857"/>
    </location>
</feature>
<evidence type="ECO:0000313" key="4">
    <source>
        <dbReference type="EMBL" id="ROJ30539.1"/>
    </source>
</evidence>
<feature type="region of interest" description="Disordered" evidence="2">
    <location>
        <begin position="943"/>
        <end position="976"/>
    </location>
</feature>
<dbReference type="Gene3D" id="3.30.1490.40">
    <property type="match status" value="1"/>
</dbReference>
<feature type="compositionally biased region" description="Acidic residues" evidence="2">
    <location>
        <begin position="333"/>
        <end position="345"/>
    </location>
</feature>
<feature type="compositionally biased region" description="Basic and acidic residues" evidence="2">
    <location>
        <begin position="151"/>
        <end position="182"/>
    </location>
</feature>
<evidence type="ECO:0000256" key="1">
    <source>
        <dbReference type="ARBA" id="ARBA00038015"/>
    </source>
</evidence>
<protein>
    <submittedName>
        <fullName evidence="4">GRB10-interacting GYF protein 2</fullName>
    </submittedName>
</protein>
<dbReference type="GO" id="GO:0043204">
    <property type="term" value="C:perikaryon"/>
    <property type="evidence" value="ECO:0007669"/>
    <property type="project" value="TreeGrafter"/>
</dbReference>
<dbReference type="PANTHER" id="PTHR14445">
    <property type="entry name" value="GRB10 INTERACTING GYF PROTEIN"/>
    <property type="match status" value="1"/>
</dbReference>
<dbReference type="GO" id="GO:1990635">
    <property type="term" value="C:proximal dendrite"/>
    <property type="evidence" value="ECO:0007669"/>
    <property type="project" value="TreeGrafter"/>
</dbReference>